<dbReference type="Proteomes" id="UP000515163">
    <property type="component" value="Unplaced"/>
</dbReference>
<gene>
    <name evidence="4" type="primary">LOC116302281</name>
</gene>
<dbReference type="RefSeq" id="XP_031567383.1">
    <property type="nucleotide sequence ID" value="XM_031711523.1"/>
</dbReference>
<proteinExistence type="predicted"/>
<evidence type="ECO:0000313" key="4">
    <source>
        <dbReference type="RefSeq" id="XP_031567383.1"/>
    </source>
</evidence>
<keyword evidence="2" id="KW-0732">Signal</keyword>
<dbReference type="InParanoid" id="A0A6P8ILW0"/>
<feature type="region of interest" description="Disordered" evidence="1">
    <location>
        <begin position="185"/>
        <end position="206"/>
    </location>
</feature>
<feature type="signal peptide" evidence="2">
    <location>
        <begin position="1"/>
        <end position="26"/>
    </location>
</feature>
<keyword evidence="3" id="KW-1185">Reference proteome</keyword>
<protein>
    <submittedName>
        <fullName evidence="4">Uncharacterized protein LOC116302281 isoform X1</fullName>
    </submittedName>
</protein>
<evidence type="ECO:0000313" key="3">
    <source>
        <dbReference type="Proteomes" id="UP000515163"/>
    </source>
</evidence>
<feature type="compositionally biased region" description="Basic and acidic residues" evidence="1">
    <location>
        <begin position="188"/>
        <end position="200"/>
    </location>
</feature>
<sequence>MNGREAFCSVMKASLLWLCLFIVSLASIEGRTSKKANSIKFHFKLAKRIDTRQRDERWRKETSKEKNIRCFVVNSGSPTVRCSLVKKCPNQDPTCSTFRQVRRTSETHEKRIKKVSTTQKTTRVSKCSDKKNPFCIHDIWTGRKRSYENPISKTEENILSTLCDPEDKTCIVNIKRAKGNPKLPFKMYSDEGKSEPEGKMIKNGRHSSAGFSSWSKTGCDFIRDPNCKLEGSLETPQKFKDVLKRLQDQLPTTKRQKNCKGKTNKICRWRPQPNDVKEIEDQRPLNYFTMYSKSNKNNNLELTNQIADNRT</sequence>
<dbReference type="AlphaFoldDB" id="A0A6P8ILW0"/>
<feature type="chain" id="PRO_5028012068" evidence="2">
    <location>
        <begin position="27"/>
        <end position="311"/>
    </location>
</feature>
<organism evidence="3 4">
    <name type="scientific">Actinia tenebrosa</name>
    <name type="common">Australian red waratah sea anemone</name>
    <dbReference type="NCBI Taxonomy" id="6105"/>
    <lineage>
        <taxon>Eukaryota</taxon>
        <taxon>Metazoa</taxon>
        <taxon>Cnidaria</taxon>
        <taxon>Anthozoa</taxon>
        <taxon>Hexacorallia</taxon>
        <taxon>Actiniaria</taxon>
        <taxon>Actiniidae</taxon>
        <taxon>Actinia</taxon>
    </lineage>
</organism>
<dbReference type="GeneID" id="116302281"/>
<evidence type="ECO:0000256" key="1">
    <source>
        <dbReference type="SAM" id="MobiDB-lite"/>
    </source>
</evidence>
<reference evidence="4" key="1">
    <citation type="submission" date="2025-08" db="UniProtKB">
        <authorList>
            <consortium name="RefSeq"/>
        </authorList>
    </citation>
    <scope>IDENTIFICATION</scope>
    <source>
        <tissue evidence="4">Tentacle</tissue>
    </source>
</reference>
<evidence type="ECO:0000256" key="2">
    <source>
        <dbReference type="SAM" id="SignalP"/>
    </source>
</evidence>
<name>A0A6P8ILW0_ACTTE</name>
<accession>A0A6P8ILW0</accession>
<dbReference type="KEGG" id="aten:116302281"/>
<dbReference type="OrthoDB" id="10271628at2759"/>